<dbReference type="EC" id="5.1.3.-" evidence="4"/>
<comment type="catalytic activity">
    <reaction evidence="3">
        <text>alpha-L-fucose = beta-L-fucose</text>
        <dbReference type="Rhea" id="RHEA:25580"/>
        <dbReference type="ChEBI" id="CHEBI:42548"/>
        <dbReference type="ChEBI" id="CHEBI:42589"/>
        <dbReference type="EC" id="5.1.3.29"/>
    </reaction>
</comment>
<dbReference type="OrthoDB" id="7947972at2"/>
<dbReference type="Proteomes" id="UP000052022">
    <property type="component" value="Unassembled WGS sequence"/>
</dbReference>
<gene>
    <name evidence="4" type="primary">fucU</name>
    <name evidence="4" type="ORF">TRM7557_02301</name>
</gene>
<dbReference type="RefSeq" id="WP_058290344.1">
    <property type="nucleotide sequence ID" value="NZ_CYSD01000037.1"/>
</dbReference>
<name>A0A0P1GWA9_9RHOB</name>
<comment type="catalytic activity">
    <reaction evidence="1">
        <text>beta-D-ribopyranose = beta-D-ribofuranose</text>
        <dbReference type="Rhea" id="RHEA:25432"/>
        <dbReference type="ChEBI" id="CHEBI:27476"/>
        <dbReference type="ChEBI" id="CHEBI:47002"/>
        <dbReference type="EC" id="5.4.99.62"/>
    </reaction>
</comment>
<dbReference type="InterPro" id="IPR023750">
    <property type="entry name" value="RbsD-like_sf"/>
</dbReference>
<dbReference type="Gene3D" id="3.40.1650.10">
    <property type="entry name" value="RbsD-like domain"/>
    <property type="match status" value="1"/>
</dbReference>
<sequence>MLKGIDHRLNAEVLAALRAAGHGDLIVLCDRNFPAATVAATTQIGRPLLMENLTSAEAAAAILSVMPLDTFVDDYAMSMEVVGDAGQRPPVQQEVDACIAKYDGRDRPTLQIERFAFYELAKSAFAIIQTGETRFFGCFVLRKGVVPPEEVVQVTP</sequence>
<accession>A0A0P1GWA9</accession>
<evidence type="ECO:0000256" key="1">
    <source>
        <dbReference type="ARBA" id="ARBA00000223"/>
    </source>
</evidence>
<keyword evidence="2 4" id="KW-0413">Isomerase</keyword>
<reference evidence="4 5" key="1">
    <citation type="submission" date="2015-09" db="EMBL/GenBank/DDBJ databases">
        <authorList>
            <consortium name="Swine Surveillance"/>
        </authorList>
    </citation>
    <scope>NUCLEOTIDE SEQUENCE [LARGE SCALE GENOMIC DNA]</scope>
    <source>
        <strain evidence="4 5">CECT 7557</strain>
    </source>
</reference>
<dbReference type="GO" id="GO:0036373">
    <property type="term" value="F:L-fucose mutarotase activity"/>
    <property type="evidence" value="ECO:0007669"/>
    <property type="project" value="UniProtKB-EC"/>
</dbReference>
<organism evidence="4 5">
    <name type="scientific">Tritonibacter multivorans</name>
    <dbReference type="NCBI Taxonomy" id="928856"/>
    <lineage>
        <taxon>Bacteria</taxon>
        <taxon>Pseudomonadati</taxon>
        <taxon>Pseudomonadota</taxon>
        <taxon>Alphaproteobacteria</taxon>
        <taxon>Rhodobacterales</taxon>
        <taxon>Paracoccaceae</taxon>
        <taxon>Tritonibacter</taxon>
    </lineage>
</organism>
<dbReference type="GO" id="GO:0062193">
    <property type="term" value="F:D-ribose pyranase activity"/>
    <property type="evidence" value="ECO:0007669"/>
    <property type="project" value="UniProtKB-EC"/>
</dbReference>
<evidence type="ECO:0000313" key="5">
    <source>
        <dbReference type="Proteomes" id="UP000052022"/>
    </source>
</evidence>
<dbReference type="AlphaFoldDB" id="A0A0P1GWA9"/>
<dbReference type="STRING" id="928856.SAMN04488049_101417"/>
<dbReference type="PANTHER" id="PTHR31690">
    <property type="entry name" value="FUCOSE MUTAROTASE"/>
    <property type="match status" value="1"/>
</dbReference>
<dbReference type="InterPro" id="IPR007721">
    <property type="entry name" value="RbsD_FucU"/>
</dbReference>
<evidence type="ECO:0000256" key="2">
    <source>
        <dbReference type="ARBA" id="ARBA00023235"/>
    </source>
</evidence>
<dbReference type="GO" id="GO:0042806">
    <property type="term" value="F:fucose binding"/>
    <property type="evidence" value="ECO:0007669"/>
    <property type="project" value="TreeGrafter"/>
</dbReference>
<dbReference type="InterPro" id="IPR050443">
    <property type="entry name" value="RbsD/FucU_mutarotase"/>
</dbReference>
<dbReference type="Pfam" id="PF05025">
    <property type="entry name" value="RbsD_FucU"/>
    <property type="match status" value="1"/>
</dbReference>
<protein>
    <submittedName>
        <fullName evidence="4">L-fucose mutarotase</fullName>
        <ecNumber evidence="4">5.1.3.-</ecNumber>
    </submittedName>
</protein>
<proteinExistence type="predicted"/>
<dbReference type="GO" id="GO:0006004">
    <property type="term" value="P:fucose metabolic process"/>
    <property type="evidence" value="ECO:0007669"/>
    <property type="project" value="TreeGrafter"/>
</dbReference>
<evidence type="ECO:0000313" key="4">
    <source>
        <dbReference type="EMBL" id="CUH79244.1"/>
    </source>
</evidence>
<dbReference type="PANTHER" id="PTHR31690:SF4">
    <property type="entry name" value="FUCOSE MUTAROTASE"/>
    <property type="match status" value="1"/>
</dbReference>
<dbReference type="EMBL" id="CYSD01000037">
    <property type="protein sequence ID" value="CUH79244.1"/>
    <property type="molecule type" value="Genomic_DNA"/>
</dbReference>
<evidence type="ECO:0000256" key="3">
    <source>
        <dbReference type="ARBA" id="ARBA00036324"/>
    </source>
</evidence>
<dbReference type="SUPFAM" id="SSF102546">
    <property type="entry name" value="RbsD-like"/>
    <property type="match status" value="1"/>
</dbReference>
<keyword evidence="5" id="KW-1185">Reference proteome</keyword>